<organism evidence="11 12">
    <name type="scientific">Lapillicoccus jejuensis</name>
    <dbReference type="NCBI Taxonomy" id="402171"/>
    <lineage>
        <taxon>Bacteria</taxon>
        <taxon>Bacillati</taxon>
        <taxon>Actinomycetota</taxon>
        <taxon>Actinomycetes</taxon>
        <taxon>Micrococcales</taxon>
        <taxon>Intrasporangiaceae</taxon>
        <taxon>Lapillicoccus</taxon>
    </lineage>
</organism>
<keyword evidence="5 8" id="KW-0238">DNA-binding</keyword>
<evidence type="ECO:0000313" key="11">
    <source>
        <dbReference type="EMBL" id="TQJ09992.1"/>
    </source>
</evidence>
<evidence type="ECO:0000256" key="5">
    <source>
        <dbReference type="ARBA" id="ARBA00023125"/>
    </source>
</evidence>
<dbReference type="InterPro" id="IPR011006">
    <property type="entry name" value="CheY-like_superfamily"/>
</dbReference>
<evidence type="ECO:0000259" key="9">
    <source>
        <dbReference type="PROSITE" id="PS50110"/>
    </source>
</evidence>
<comment type="subcellular location">
    <subcellularLocation>
        <location evidence="1">Cytoplasm</location>
    </subcellularLocation>
</comment>
<dbReference type="Pfam" id="PF00486">
    <property type="entry name" value="Trans_reg_C"/>
    <property type="match status" value="1"/>
</dbReference>
<accession>A0A542E3R8</accession>
<dbReference type="GO" id="GO:0006355">
    <property type="term" value="P:regulation of DNA-templated transcription"/>
    <property type="evidence" value="ECO:0007669"/>
    <property type="project" value="InterPro"/>
</dbReference>
<dbReference type="SUPFAM" id="SSF52172">
    <property type="entry name" value="CheY-like"/>
    <property type="match status" value="1"/>
</dbReference>
<protein>
    <submittedName>
        <fullName evidence="11">DNA-binding response OmpR family regulator</fullName>
    </submittedName>
</protein>
<dbReference type="PANTHER" id="PTHR48111">
    <property type="entry name" value="REGULATOR OF RPOS"/>
    <property type="match status" value="1"/>
</dbReference>
<dbReference type="GO" id="GO:0032993">
    <property type="term" value="C:protein-DNA complex"/>
    <property type="evidence" value="ECO:0007669"/>
    <property type="project" value="TreeGrafter"/>
</dbReference>
<evidence type="ECO:0000256" key="6">
    <source>
        <dbReference type="ARBA" id="ARBA00023163"/>
    </source>
</evidence>
<dbReference type="EMBL" id="VFMN01000001">
    <property type="protein sequence ID" value="TQJ09992.1"/>
    <property type="molecule type" value="Genomic_DNA"/>
</dbReference>
<dbReference type="RefSeq" id="WP_141849272.1">
    <property type="nucleotide sequence ID" value="NZ_BAAAPR010000027.1"/>
</dbReference>
<dbReference type="InterPro" id="IPR001867">
    <property type="entry name" value="OmpR/PhoB-type_DNA-bd"/>
</dbReference>
<dbReference type="Gene3D" id="1.10.10.10">
    <property type="entry name" value="Winged helix-like DNA-binding domain superfamily/Winged helix DNA-binding domain"/>
    <property type="match status" value="1"/>
</dbReference>
<feature type="DNA-binding region" description="OmpR/PhoB-type" evidence="8">
    <location>
        <begin position="128"/>
        <end position="225"/>
    </location>
</feature>
<dbReference type="CDD" id="cd00383">
    <property type="entry name" value="trans_reg_C"/>
    <property type="match status" value="1"/>
</dbReference>
<dbReference type="InterPro" id="IPR039420">
    <property type="entry name" value="WalR-like"/>
</dbReference>
<dbReference type="InterPro" id="IPR036388">
    <property type="entry name" value="WH-like_DNA-bd_sf"/>
</dbReference>
<evidence type="ECO:0000256" key="4">
    <source>
        <dbReference type="ARBA" id="ARBA00023015"/>
    </source>
</evidence>
<feature type="domain" description="Response regulatory" evidence="9">
    <location>
        <begin position="8"/>
        <end position="121"/>
    </location>
</feature>
<evidence type="ECO:0000256" key="7">
    <source>
        <dbReference type="PROSITE-ProRule" id="PRU00169"/>
    </source>
</evidence>
<dbReference type="OrthoDB" id="5177151at2"/>
<keyword evidence="6" id="KW-0804">Transcription</keyword>
<dbReference type="Pfam" id="PF00072">
    <property type="entry name" value="Response_reg"/>
    <property type="match status" value="1"/>
</dbReference>
<feature type="domain" description="OmpR/PhoB-type" evidence="10">
    <location>
        <begin position="128"/>
        <end position="225"/>
    </location>
</feature>
<dbReference type="Gene3D" id="6.10.250.690">
    <property type="match status" value="1"/>
</dbReference>
<dbReference type="GO" id="GO:0005829">
    <property type="term" value="C:cytosol"/>
    <property type="evidence" value="ECO:0007669"/>
    <property type="project" value="TreeGrafter"/>
</dbReference>
<name>A0A542E3R8_9MICO</name>
<dbReference type="GO" id="GO:0000156">
    <property type="term" value="F:phosphorelay response regulator activity"/>
    <property type="evidence" value="ECO:0007669"/>
    <property type="project" value="TreeGrafter"/>
</dbReference>
<reference evidence="11 12" key="1">
    <citation type="submission" date="2019-06" db="EMBL/GenBank/DDBJ databases">
        <title>Sequencing the genomes of 1000 actinobacteria strains.</title>
        <authorList>
            <person name="Klenk H.-P."/>
        </authorList>
    </citation>
    <scope>NUCLEOTIDE SEQUENCE [LARGE SCALE GENOMIC DNA]</scope>
    <source>
        <strain evidence="11 12">DSM 18607</strain>
    </source>
</reference>
<dbReference type="PROSITE" id="PS50110">
    <property type="entry name" value="RESPONSE_REGULATORY"/>
    <property type="match status" value="1"/>
</dbReference>
<dbReference type="GO" id="GO:0000976">
    <property type="term" value="F:transcription cis-regulatory region binding"/>
    <property type="evidence" value="ECO:0007669"/>
    <property type="project" value="TreeGrafter"/>
</dbReference>
<evidence type="ECO:0000313" key="12">
    <source>
        <dbReference type="Proteomes" id="UP000317893"/>
    </source>
</evidence>
<evidence type="ECO:0000256" key="3">
    <source>
        <dbReference type="ARBA" id="ARBA00023012"/>
    </source>
</evidence>
<keyword evidence="2 7" id="KW-0597">Phosphoprotein</keyword>
<feature type="modified residue" description="4-aspartylphosphate" evidence="7">
    <location>
        <position position="57"/>
    </location>
</feature>
<keyword evidence="4" id="KW-0805">Transcription regulation</keyword>
<evidence type="ECO:0000256" key="2">
    <source>
        <dbReference type="ARBA" id="ARBA00022553"/>
    </source>
</evidence>
<proteinExistence type="predicted"/>
<keyword evidence="3" id="KW-0902">Two-component regulatory system</keyword>
<dbReference type="Gene3D" id="3.40.50.2300">
    <property type="match status" value="1"/>
</dbReference>
<dbReference type="SMART" id="SM00448">
    <property type="entry name" value="REC"/>
    <property type="match status" value="1"/>
</dbReference>
<dbReference type="PROSITE" id="PS51755">
    <property type="entry name" value="OMPR_PHOB"/>
    <property type="match status" value="1"/>
</dbReference>
<dbReference type="InterPro" id="IPR001789">
    <property type="entry name" value="Sig_transdc_resp-reg_receiver"/>
</dbReference>
<evidence type="ECO:0000256" key="1">
    <source>
        <dbReference type="ARBA" id="ARBA00004496"/>
    </source>
</evidence>
<comment type="caution">
    <text evidence="11">The sequence shown here is derived from an EMBL/GenBank/DDBJ whole genome shotgun (WGS) entry which is preliminary data.</text>
</comment>
<keyword evidence="12" id="KW-1185">Reference proteome</keyword>
<dbReference type="PANTHER" id="PTHR48111:SF22">
    <property type="entry name" value="REGULATOR OF RPOS"/>
    <property type="match status" value="1"/>
</dbReference>
<evidence type="ECO:0000259" key="10">
    <source>
        <dbReference type="PROSITE" id="PS51755"/>
    </source>
</evidence>
<dbReference type="AlphaFoldDB" id="A0A542E3R8"/>
<evidence type="ECO:0000256" key="8">
    <source>
        <dbReference type="PROSITE-ProRule" id="PRU01091"/>
    </source>
</evidence>
<dbReference type="SMART" id="SM00862">
    <property type="entry name" value="Trans_reg_C"/>
    <property type="match status" value="1"/>
</dbReference>
<dbReference type="Proteomes" id="UP000317893">
    <property type="component" value="Unassembled WGS sequence"/>
</dbReference>
<sequence>MTLRTAARVLLVEDDTAIREAVAAALRDTGLDVRSAADGEELEGLLASYRPSVLVLDWMLPGRDGPTLARVARRTADVGIIMLTAREGVGDRLRGFSAGVDDYVPKPFAMEELVARVRALLGRLGATPTTVEVDDLVVDESAAVAVRGGEPLPLTATEFRLLAYLAQQRGRVVSTTQILTQVWGYEEYSDNLVPANISTLRRKMEAGGAPRLLHTVRGLGYVLRAPAREDVA</sequence>
<gene>
    <name evidence="11" type="ORF">FB458_3110</name>
</gene>